<dbReference type="InterPro" id="IPR018704">
    <property type="entry name" value="SecYEG/CpoB_TPR"/>
</dbReference>
<feature type="domain" description="Ancillary SecYEG translocon subunit/Cell division coordinator CpoB TPR" evidence="10">
    <location>
        <begin position="15"/>
        <end position="205"/>
    </location>
</feature>
<name>A0ABS8WCJ7_9GAMM</name>
<dbReference type="PANTHER" id="PTHR38035">
    <property type="entry name" value="UPF0070 PROTEIN YFGM"/>
    <property type="match status" value="1"/>
</dbReference>
<dbReference type="SUPFAM" id="SSF48452">
    <property type="entry name" value="TPR-like"/>
    <property type="match status" value="1"/>
</dbReference>
<evidence type="ECO:0000256" key="7">
    <source>
        <dbReference type="ARBA" id="ARBA00024197"/>
    </source>
</evidence>
<sequence>MVGYETEEQQVDAIKNWWKENGTAVIFGTVIGLGSLWGWRFYNEQKIANQEQASQAYTQAMTTLEAGSEDAISSTQAFIDSNADNNYGALAALMLAKVAVDKGDFELALSQLAWVKKNKVSEVLLPTVNLRLARVQTELKQFDAALATLAEIKDDAFKAKAEEAKGDILLLQGNAQKARAAYQAAVLAGGNTGNPALQIKLDDLAETTLADEVVNG</sequence>
<feature type="transmembrane region" description="Helical" evidence="9">
    <location>
        <begin position="24"/>
        <end position="42"/>
    </location>
</feature>
<evidence type="ECO:0000256" key="2">
    <source>
        <dbReference type="ARBA" id="ARBA00022475"/>
    </source>
</evidence>
<keyword evidence="2" id="KW-1003">Cell membrane</keyword>
<evidence type="ECO:0000256" key="8">
    <source>
        <dbReference type="ARBA" id="ARBA00024235"/>
    </source>
</evidence>
<gene>
    <name evidence="11" type="ORF">K6Y31_18455</name>
</gene>
<evidence type="ECO:0000256" key="6">
    <source>
        <dbReference type="ARBA" id="ARBA00023186"/>
    </source>
</evidence>
<keyword evidence="12" id="KW-1185">Reference proteome</keyword>
<keyword evidence="5 9" id="KW-0472">Membrane</keyword>
<comment type="similarity">
    <text evidence="7">Belongs to the YfgM family.</text>
</comment>
<dbReference type="InterPro" id="IPR026039">
    <property type="entry name" value="YfgM"/>
</dbReference>
<evidence type="ECO:0000313" key="12">
    <source>
        <dbReference type="Proteomes" id="UP001201273"/>
    </source>
</evidence>
<reference evidence="11 12" key="1">
    <citation type="journal article" date="2022" name="Environ. Microbiol. Rep.">
        <title>Eco-phylogenetic analyses reveal divergent evolution of vitamin B12 metabolism in the marine bacterial family 'Psychromonadaceae'.</title>
        <authorList>
            <person name="Jin X."/>
            <person name="Yang Y."/>
            <person name="Cao H."/>
            <person name="Gao B."/>
            <person name="Zhao Z."/>
        </authorList>
    </citation>
    <scope>NUCLEOTIDE SEQUENCE [LARGE SCALE GENOMIC DNA]</scope>
    <source>
        <strain evidence="11 12">MKS20</strain>
    </source>
</reference>
<keyword evidence="6" id="KW-0143">Chaperone</keyword>
<dbReference type="Gene3D" id="1.25.40.10">
    <property type="entry name" value="Tetratricopeptide repeat domain"/>
    <property type="match status" value="1"/>
</dbReference>
<dbReference type="PIRSF" id="PIRSF006170">
    <property type="entry name" value="YfgM"/>
    <property type="match status" value="1"/>
</dbReference>
<evidence type="ECO:0000259" key="10">
    <source>
        <dbReference type="Pfam" id="PF09976"/>
    </source>
</evidence>
<comment type="subcellular location">
    <subcellularLocation>
        <location evidence="1">Cell membrane</location>
        <topology evidence="1">Single-pass type II membrane protein</topology>
    </subcellularLocation>
</comment>
<dbReference type="InterPro" id="IPR011990">
    <property type="entry name" value="TPR-like_helical_dom_sf"/>
</dbReference>
<evidence type="ECO:0000256" key="4">
    <source>
        <dbReference type="ARBA" id="ARBA00022989"/>
    </source>
</evidence>
<dbReference type="RefSeq" id="WP_233054457.1">
    <property type="nucleotide sequence ID" value="NZ_JAIMJA010000024.1"/>
</dbReference>
<evidence type="ECO:0000256" key="5">
    <source>
        <dbReference type="ARBA" id="ARBA00023136"/>
    </source>
</evidence>
<dbReference type="PANTHER" id="PTHR38035:SF1">
    <property type="entry name" value="ANCILLARY SECYEG TRANSLOCON SUBUNIT"/>
    <property type="match status" value="1"/>
</dbReference>
<comment type="caution">
    <text evidence="11">The sequence shown here is derived from an EMBL/GenBank/DDBJ whole genome shotgun (WGS) entry which is preliminary data.</text>
</comment>
<organism evidence="11 12">
    <name type="scientific">Motilimonas cestriensis</name>
    <dbReference type="NCBI Taxonomy" id="2742685"/>
    <lineage>
        <taxon>Bacteria</taxon>
        <taxon>Pseudomonadati</taxon>
        <taxon>Pseudomonadota</taxon>
        <taxon>Gammaproteobacteria</taxon>
        <taxon>Alteromonadales</taxon>
        <taxon>Alteromonadales genera incertae sedis</taxon>
        <taxon>Motilimonas</taxon>
    </lineage>
</organism>
<evidence type="ECO:0000313" key="11">
    <source>
        <dbReference type="EMBL" id="MCE2596769.1"/>
    </source>
</evidence>
<evidence type="ECO:0000256" key="1">
    <source>
        <dbReference type="ARBA" id="ARBA00004401"/>
    </source>
</evidence>
<dbReference type="EMBL" id="JAIMJA010000024">
    <property type="protein sequence ID" value="MCE2596769.1"/>
    <property type="molecule type" value="Genomic_DNA"/>
</dbReference>
<accession>A0ABS8WCJ7</accession>
<evidence type="ECO:0000256" key="3">
    <source>
        <dbReference type="ARBA" id="ARBA00022692"/>
    </source>
</evidence>
<proteinExistence type="inferred from homology"/>
<evidence type="ECO:0000256" key="9">
    <source>
        <dbReference type="SAM" id="Phobius"/>
    </source>
</evidence>
<protein>
    <recommendedName>
        <fullName evidence="8">Ancillary SecYEG translocon subunit</fullName>
    </recommendedName>
</protein>
<dbReference type="Proteomes" id="UP001201273">
    <property type="component" value="Unassembled WGS sequence"/>
</dbReference>
<dbReference type="Pfam" id="PF09976">
    <property type="entry name" value="TPR_21"/>
    <property type="match status" value="1"/>
</dbReference>
<keyword evidence="3 9" id="KW-0812">Transmembrane</keyword>
<keyword evidence="4 9" id="KW-1133">Transmembrane helix</keyword>